<keyword evidence="8" id="KW-0378">Hydrolase</keyword>
<dbReference type="Pfam" id="PF01478">
    <property type="entry name" value="Peptidase_A24"/>
    <property type="match status" value="1"/>
</dbReference>
<keyword evidence="2" id="KW-1003">Cell membrane</keyword>
<evidence type="ECO:0000256" key="4">
    <source>
        <dbReference type="ARBA" id="ARBA00022989"/>
    </source>
</evidence>
<keyword evidence="3 6" id="KW-0812">Transmembrane</keyword>
<evidence type="ECO:0000256" key="1">
    <source>
        <dbReference type="ARBA" id="ARBA00004651"/>
    </source>
</evidence>
<evidence type="ECO:0000259" key="7">
    <source>
        <dbReference type="Pfam" id="PF01478"/>
    </source>
</evidence>
<evidence type="ECO:0000256" key="2">
    <source>
        <dbReference type="ARBA" id="ARBA00022475"/>
    </source>
</evidence>
<sequence length="177" mass="18345">MPSTSDRVMGWNAFAIVGLAVVLAALLLAAGIEDARTREIANAKNAAIALLAPLWWWALGLGWTDVGVQLLVAAIVFGVFVGAFAAGWMGGGDVKMIAAISLWLPLGSLVDMLMVMAVLGGAITVLMMIDQRRRRAFGTIEVPYGVAIAAAALLVLPAILPIDGPVPAAAQVAQTRS</sequence>
<feature type="transmembrane region" description="Helical" evidence="6">
    <location>
        <begin position="141"/>
        <end position="160"/>
    </location>
</feature>
<dbReference type="PANTHER" id="PTHR36506">
    <property type="entry name" value="PREFLAGELLIN PEPTIDASE"/>
    <property type="match status" value="1"/>
</dbReference>
<comment type="subcellular location">
    <subcellularLocation>
        <location evidence="1">Cell membrane</location>
        <topology evidence="1">Multi-pass membrane protein</topology>
    </subcellularLocation>
</comment>
<dbReference type="AlphaFoldDB" id="A0AAW3TR01"/>
<dbReference type="Proteomes" id="UP000528945">
    <property type="component" value="Unassembled WGS sequence"/>
</dbReference>
<comment type="caution">
    <text evidence="8">The sequence shown here is derived from an EMBL/GenBank/DDBJ whole genome shotgun (WGS) entry which is preliminary data.</text>
</comment>
<evidence type="ECO:0000256" key="6">
    <source>
        <dbReference type="SAM" id="Phobius"/>
    </source>
</evidence>
<dbReference type="GO" id="GO:0004190">
    <property type="term" value="F:aspartic-type endopeptidase activity"/>
    <property type="evidence" value="ECO:0007669"/>
    <property type="project" value="UniProtKB-EC"/>
</dbReference>
<keyword evidence="5 6" id="KW-0472">Membrane</keyword>
<keyword evidence="9" id="KW-1185">Reference proteome</keyword>
<dbReference type="InterPro" id="IPR000045">
    <property type="entry name" value="Prepilin_IV_endopep_pep"/>
</dbReference>
<feature type="domain" description="Prepilin type IV endopeptidase peptidase" evidence="7">
    <location>
        <begin position="22"/>
        <end position="124"/>
    </location>
</feature>
<evidence type="ECO:0000313" key="8">
    <source>
        <dbReference type="EMBL" id="MBB3875377.1"/>
    </source>
</evidence>
<evidence type="ECO:0000256" key="5">
    <source>
        <dbReference type="ARBA" id="ARBA00023136"/>
    </source>
</evidence>
<feature type="transmembrane region" description="Helical" evidence="6">
    <location>
        <begin position="102"/>
        <end position="129"/>
    </location>
</feature>
<evidence type="ECO:0000313" key="9">
    <source>
        <dbReference type="Proteomes" id="UP000528945"/>
    </source>
</evidence>
<dbReference type="Gene3D" id="1.20.120.1220">
    <property type="match status" value="1"/>
</dbReference>
<protein>
    <submittedName>
        <fullName evidence="8">Prepilin peptidase CpaA</fullName>
        <ecNumber evidence="8">3.4.23.43</ecNumber>
    </submittedName>
</protein>
<dbReference type="EC" id="3.4.23.43" evidence="8"/>
<feature type="transmembrane region" description="Helical" evidence="6">
    <location>
        <begin position="45"/>
        <end position="63"/>
    </location>
</feature>
<dbReference type="PANTHER" id="PTHR36506:SF1">
    <property type="entry name" value="PREFLAGELLIN PEPTIDASE"/>
    <property type="match status" value="1"/>
</dbReference>
<keyword evidence="4 6" id="KW-1133">Transmembrane helix</keyword>
<dbReference type="EMBL" id="JACIDB010000002">
    <property type="protein sequence ID" value="MBB3875377.1"/>
    <property type="molecule type" value="Genomic_DNA"/>
</dbReference>
<organism evidence="8 9">
    <name type="scientific">Sphingomonas aquatilis</name>
    <dbReference type="NCBI Taxonomy" id="93063"/>
    <lineage>
        <taxon>Bacteria</taxon>
        <taxon>Pseudomonadati</taxon>
        <taxon>Pseudomonadota</taxon>
        <taxon>Alphaproteobacteria</taxon>
        <taxon>Sphingomonadales</taxon>
        <taxon>Sphingomonadaceae</taxon>
        <taxon>Sphingomonas</taxon>
    </lineage>
</organism>
<dbReference type="InterPro" id="IPR052218">
    <property type="entry name" value="Preflagellin_Peptidase"/>
</dbReference>
<gene>
    <name evidence="8" type="ORF">GGR47_001612</name>
</gene>
<evidence type="ECO:0000256" key="3">
    <source>
        <dbReference type="ARBA" id="ARBA00022692"/>
    </source>
</evidence>
<proteinExistence type="predicted"/>
<feature type="transmembrane region" description="Helical" evidence="6">
    <location>
        <begin position="70"/>
        <end position="90"/>
    </location>
</feature>
<reference evidence="8 9" key="1">
    <citation type="submission" date="2020-08" db="EMBL/GenBank/DDBJ databases">
        <title>Genomic Encyclopedia of Type Strains, Phase IV (KMG-IV): sequencing the most valuable type-strain genomes for metagenomic binning, comparative biology and taxonomic classification.</title>
        <authorList>
            <person name="Goeker M."/>
        </authorList>
    </citation>
    <scope>NUCLEOTIDE SEQUENCE [LARGE SCALE GENOMIC DNA]</scope>
    <source>
        <strain evidence="8 9">DSM 15581</strain>
    </source>
</reference>
<accession>A0AAW3TR01</accession>
<dbReference type="GO" id="GO:0005886">
    <property type="term" value="C:plasma membrane"/>
    <property type="evidence" value="ECO:0007669"/>
    <property type="project" value="UniProtKB-SubCell"/>
</dbReference>
<name>A0AAW3TR01_9SPHN</name>